<evidence type="ECO:0000313" key="2">
    <source>
        <dbReference type="EMBL" id="KKN88701.1"/>
    </source>
</evidence>
<proteinExistence type="predicted"/>
<sequence length="115" mass="13417">MRNETTSLILNWRTKTGEIPITEMDYDHLTKAISTVRSRLRAYKKQINVLNALKEEKDRREEQAKTIALQEIEGLTSENILLIGSENEVLLDLEDRKEYYQRVAHSGKIVKLNFV</sequence>
<keyword evidence="1" id="KW-0175">Coiled coil</keyword>
<feature type="coiled-coil region" evidence="1">
    <location>
        <begin position="40"/>
        <end position="73"/>
    </location>
</feature>
<dbReference type="EMBL" id="LAZR01000126">
    <property type="protein sequence ID" value="KKN88701.1"/>
    <property type="molecule type" value="Genomic_DNA"/>
</dbReference>
<gene>
    <name evidence="2" type="ORF">LCGC14_0245920</name>
</gene>
<protein>
    <submittedName>
        <fullName evidence="2">Uncharacterized protein</fullName>
    </submittedName>
</protein>
<reference evidence="2" key="1">
    <citation type="journal article" date="2015" name="Nature">
        <title>Complex archaea that bridge the gap between prokaryotes and eukaryotes.</title>
        <authorList>
            <person name="Spang A."/>
            <person name="Saw J.H."/>
            <person name="Jorgensen S.L."/>
            <person name="Zaremba-Niedzwiedzka K."/>
            <person name="Martijn J."/>
            <person name="Lind A.E."/>
            <person name="van Eijk R."/>
            <person name="Schleper C."/>
            <person name="Guy L."/>
            <person name="Ettema T.J."/>
        </authorList>
    </citation>
    <scope>NUCLEOTIDE SEQUENCE</scope>
</reference>
<evidence type="ECO:0000256" key="1">
    <source>
        <dbReference type="SAM" id="Coils"/>
    </source>
</evidence>
<accession>A0A0F9WR35</accession>
<organism evidence="2">
    <name type="scientific">marine sediment metagenome</name>
    <dbReference type="NCBI Taxonomy" id="412755"/>
    <lineage>
        <taxon>unclassified sequences</taxon>
        <taxon>metagenomes</taxon>
        <taxon>ecological metagenomes</taxon>
    </lineage>
</organism>
<comment type="caution">
    <text evidence="2">The sequence shown here is derived from an EMBL/GenBank/DDBJ whole genome shotgun (WGS) entry which is preliminary data.</text>
</comment>
<name>A0A0F9WR35_9ZZZZ</name>
<dbReference type="AlphaFoldDB" id="A0A0F9WR35"/>